<dbReference type="Pfam" id="PF02115">
    <property type="entry name" value="Rho_GDI"/>
    <property type="match status" value="1"/>
</dbReference>
<keyword evidence="6" id="KW-1185">Reference proteome</keyword>
<evidence type="ECO:0000313" key="6">
    <source>
        <dbReference type="Proteomes" id="UP000824469"/>
    </source>
</evidence>
<dbReference type="EMBL" id="JAHRHJ020003813">
    <property type="protein sequence ID" value="KAH9287964.1"/>
    <property type="molecule type" value="Genomic_DNA"/>
</dbReference>
<dbReference type="GO" id="GO:0007266">
    <property type="term" value="P:Rho protein signal transduction"/>
    <property type="evidence" value="ECO:0007669"/>
    <property type="project" value="InterPro"/>
</dbReference>
<dbReference type="InterPro" id="IPR000406">
    <property type="entry name" value="Rho_GDI"/>
</dbReference>
<dbReference type="GO" id="GO:0005829">
    <property type="term" value="C:cytosol"/>
    <property type="evidence" value="ECO:0007669"/>
    <property type="project" value="TreeGrafter"/>
</dbReference>
<evidence type="ECO:0000256" key="4">
    <source>
        <dbReference type="ARBA" id="ARBA00022490"/>
    </source>
</evidence>
<evidence type="ECO:0000256" key="2">
    <source>
        <dbReference type="ARBA" id="ARBA00009758"/>
    </source>
</evidence>
<evidence type="ECO:0000256" key="3">
    <source>
        <dbReference type="ARBA" id="ARBA00022468"/>
    </source>
</evidence>
<dbReference type="PANTHER" id="PTHR10980">
    <property type="entry name" value="RHO GDP-DISSOCIATION INHIBITOR"/>
    <property type="match status" value="1"/>
</dbReference>
<dbReference type="FunFam" id="2.70.50.30:FF:000004">
    <property type="entry name" value="Rho GDP-dissociation inhibitor 1"/>
    <property type="match status" value="1"/>
</dbReference>
<keyword evidence="4" id="KW-0963">Cytoplasm</keyword>
<dbReference type="GO" id="GO:0016020">
    <property type="term" value="C:membrane"/>
    <property type="evidence" value="ECO:0007669"/>
    <property type="project" value="TreeGrafter"/>
</dbReference>
<dbReference type="InterPro" id="IPR014756">
    <property type="entry name" value="Ig_E-set"/>
</dbReference>
<sequence>EDESLRRWKEQLLGCVDYDSAEEKMEPEVTFQSLGIISSGNPEIKFPLPLVKSSNDISLTLKEGCNYYVKFSFMVHHNIVCGLSYVNTVWKAGLKVDHIRHMVGTFSPRREPYVHDLEEETAPSGVLARGSYMAKTK</sequence>
<accession>A0AA38EZ23</accession>
<name>A0AA38EZ23_TAXCH</name>
<keyword evidence="3" id="KW-0343">GTPase activation</keyword>
<comment type="similarity">
    <text evidence="2">Belongs to the Rho GDI family.</text>
</comment>
<evidence type="ECO:0000313" key="5">
    <source>
        <dbReference type="EMBL" id="KAH9287964.1"/>
    </source>
</evidence>
<comment type="subcellular location">
    <subcellularLocation>
        <location evidence="1">Cytoplasm</location>
    </subcellularLocation>
</comment>
<evidence type="ECO:0008006" key="7">
    <source>
        <dbReference type="Google" id="ProtNLM"/>
    </source>
</evidence>
<protein>
    <recommendedName>
        <fullName evidence="7">Rho GDP-dissociation inhibitor 1</fullName>
    </recommendedName>
</protein>
<proteinExistence type="inferred from homology"/>
<dbReference type="OMA" id="IMLPATH"/>
<gene>
    <name evidence="5" type="ORF">KI387_032081</name>
</gene>
<dbReference type="GO" id="GO:0005096">
    <property type="term" value="F:GTPase activator activity"/>
    <property type="evidence" value="ECO:0007669"/>
    <property type="project" value="UniProtKB-KW"/>
</dbReference>
<comment type="caution">
    <text evidence="5">The sequence shown here is derived from an EMBL/GenBank/DDBJ whole genome shotgun (WGS) entry which is preliminary data.</text>
</comment>
<dbReference type="InterPro" id="IPR024792">
    <property type="entry name" value="RhoGDI_dom_sf"/>
</dbReference>
<reference evidence="5 6" key="1">
    <citation type="journal article" date="2021" name="Nat. Plants">
        <title>The Taxus genome provides insights into paclitaxel biosynthesis.</title>
        <authorList>
            <person name="Xiong X."/>
            <person name="Gou J."/>
            <person name="Liao Q."/>
            <person name="Li Y."/>
            <person name="Zhou Q."/>
            <person name="Bi G."/>
            <person name="Li C."/>
            <person name="Du R."/>
            <person name="Wang X."/>
            <person name="Sun T."/>
            <person name="Guo L."/>
            <person name="Liang H."/>
            <person name="Lu P."/>
            <person name="Wu Y."/>
            <person name="Zhang Z."/>
            <person name="Ro D.K."/>
            <person name="Shang Y."/>
            <person name="Huang S."/>
            <person name="Yan J."/>
        </authorList>
    </citation>
    <scope>NUCLEOTIDE SEQUENCE [LARGE SCALE GENOMIC DNA]</scope>
    <source>
        <strain evidence="5">Ta-2019</strain>
    </source>
</reference>
<dbReference type="Proteomes" id="UP000824469">
    <property type="component" value="Unassembled WGS sequence"/>
</dbReference>
<dbReference type="GO" id="GO:0005094">
    <property type="term" value="F:Rho GDP-dissociation inhibitor activity"/>
    <property type="evidence" value="ECO:0007669"/>
    <property type="project" value="InterPro"/>
</dbReference>
<dbReference type="SUPFAM" id="SSF81296">
    <property type="entry name" value="E set domains"/>
    <property type="match status" value="1"/>
</dbReference>
<dbReference type="PANTHER" id="PTHR10980:SF3">
    <property type="entry name" value="LD16419P"/>
    <property type="match status" value="1"/>
</dbReference>
<feature type="non-terminal residue" evidence="5">
    <location>
        <position position="1"/>
    </location>
</feature>
<organism evidence="5 6">
    <name type="scientific">Taxus chinensis</name>
    <name type="common">Chinese yew</name>
    <name type="synonym">Taxus wallichiana var. chinensis</name>
    <dbReference type="NCBI Taxonomy" id="29808"/>
    <lineage>
        <taxon>Eukaryota</taxon>
        <taxon>Viridiplantae</taxon>
        <taxon>Streptophyta</taxon>
        <taxon>Embryophyta</taxon>
        <taxon>Tracheophyta</taxon>
        <taxon>Spermatophyta</taxon>
        <taxon>Pinopsida</taxon>
        <taxon>Pinidae</taxon>
        <taxon>Conifers II</taxon>
        <taxon>Cupressales</taxon>
        <taxon>Taxaceae</taxon>
        <taxon>Taxus</taxon>
    </lineage>
</organism>
<feature type="non-terminal residue" evidence="5">
    <location>
        <position position="137"/>
    </location>
</feature>
<dbReference type="AlphaFoldDB" id="A0AA38EZ23"/>
<evidence type="ECO:0000256" key="1">
    <source>
        <dbReference type="ARBA" id="ARBA00004496"/>
    </source>
</evidence>
<dbReference type="Gene3D" id="2.70.50.30">
    <property type="entry name" value="Coagulation Factor XIII, subunit A, domain 1"/>
    <property type="match status" value="1"/>
</dbReference>